<feature type="coiled-coil region" evidence="1">
    <location>
        <begin position="33"/>
        <end position="60"/>
    </location>
</feature>
<keyword evidence="2" id="KW-1133">Transmembrane helix</keyword>
<accession>A0A7C0WU05</accession>
<dbReference type="AlphaFoldDB" id="A0A7C0WU05"/>
<protein>
    <submittedName>
        <fullName evidence="3">Uncharacterized protein</fullName>
    </submittedName>
</protein>
<evidence type="ECO:0000256" key="1">
    <source>
        <dbReference type="SAM" id="Coils"/>
    </source>
</evidence>
<dbReference type="EMBL" id="DQZW01000332">
    <property type="protein sequence ID" value="HDL90633.1"/>
    <property type="molecule type" value="Genomic_DNA"/>
</dbReference>
<keyword evidence="2" id="KW-0812">Transmembrane</keyword>
<feature type="transmembrane region" description="Helical" evidence="2">
    <location>
        <begin position="113"/>
        <end position="133"/>
    </location>
</feature>
<proteinExistence type="predicted"/>
<dbReference type="Proteomes" id="UP000886355">
    <property type="component" value="Unassembled WGS sequence"/>
</dbReference>
<keyword evidence="2" id="KW-0472">Membrane</keyword>
<keyword evidence="1" id="KW-0175">Coiled coil</keyword>
<feature type="transmembrane region" description="Helical" evidence="2">
    <location>
        <begin position="61"/>
        <end position="83"/>
    </location>
</feature>
<comment type="caution">
    <text evidence="3">The sequence shown here is derived from an EMBL/GenBank/DDBJ whole genome shotgun (WGS) entry which is preliminary data.</text>
</comment>
<feature type="transmembrane region" description="Helical" evidence="2">
    <location>
        <begin position="88"/>
        <end position="107"/>
    </location>
</feature>
<sequence length="201" mass="22427">MDEARKADPNIVVFPAIHTIENTEQAARAEVQIEAYRAAIHVAHKRLQELEEQARIATIKAWLRLLAVFMFLGVVVCGVLWWITKSGWCITLGISSIIGGSLLLAIAQYYIQFVWFGIAIGILGILAGIVMGIRHMLRERKNLKSSIEYSKEVEEAAIRESPDAIDSIDGVKEVFRSMQIDSGGYKAFRKLIKQVKAEADA</sequence>
<name>A0A7C0WU05_9BACT</name>
<organism evidence="3">
    <name type="scientific">Thermodesulforhabdus norvegica</name>
    <dbReference type="NCBI Taxonomy" id="39841"/>
    <lineage>
        <taxon>Bacteria</taxon>
        <taxon>Pseudomonadati</taxon>
        <taxon>Thermodesulfobacteriota</taxon>
        <taxon>Syntrophobacteria</taxon>
        <taxon>Syntrophobacterales</taxon>
        <taxon>Thermodesulforhabdaceae</taxon>
        <taxon>Thermodesulforhabdus</taxon>
    </lineage>
</organism>
<reference evidence="3" key="1">
    <citation type="journal article" date="2020" name="mSystems">
        <title>Genome- and Community-Level Interaction Insights into Carbon Utilization and Element Cycling Functions of Hydrothermarchaeota in Hydrothermal Sediment.</title>
        <authorList>
            <person name="Zhou Z."/>
            <person name="Liu Y."/>
            <person name="Xu W."/>
            <person name="Pan J."/>
            <person name="Luo Z.H."/>
            <person name="Li M."/>
        </authorList>
    </citation>
    <scope>NUCLEOTIDE SEQUENCE [LARGE SCALE GENOMIC DNA]</scope>
    <source>
        <strain evidence="3">HyVt-19</strain>
    </source>
</reference>
<evidence type="ECO:0000256" key="2">
    <source>
        <dbReference type="SAM" id="Phobius"/>
    </source>
</evidence>
<gene>
    <name evidence="3" type="ORF">ENG14_06995</name>
</gene>
<evidence type="ECO:0000313" key="3">
    <source>
        <dbReference type="EMBL" id="HDL90633.1"/>
    </source>
</evidence>